<keyword evidence="6 7" id="KW-0998">Cell outer membrane</keyword>
<dbReference type="InterPro" id="IPR039426">
    <property type="entry name" value="TonB-dep_rcpt-like"/>
</dbReference>
<organism evidence="11 12">
    <name type="scientific">Paraflavitalea soli</name>
    <dbReference type="NCBI Taxonomy" id="2315862"/>
    <lineage>
        <taxon>Bacteria</taxon>
        <taxon>Pseudomonadati</taxon>
        <taxon>Bacteroidota</taxon>
        <taxon>Chitinophagia</taxon>
        <taxon>Chitinophagales</taxon>
        <taxon>Chitinophagaceae</taxon>
        <taxon>Paraflavitalea</taxon>
    </lineage>
</organism>
<evidence type="ECO:0000256" key="2">
    <source>
        <dbReference type="ARBA" id="ARBA00022448"/>
    </source>
</evidence>
<evidence type="ECO:0000256" key="9">
    <source>
        <dbReference type="SAM" id="SignalP"/>
    </source>
</evidence>
<keyword evidence="12" id="KW-1185">Reference proteome</keyword>
<comment type="similarity">
    <text evidence="7">Belongs to the TonB-dependent receptor family.</text>
</comment>
<evidence type="ECO:0000256" key="7">
    <source>
        <dbReference type="PROSITE-ProRule" id="PRU01360"/>
    </source>
</evidence>
<proteinExistence type="inferred from homology"/>
<dbReference type="InterPro" id="IPR023996">
    <property type="entry name" value="TonB-dep_OMP_SusC/RagA"/>
</dbReference>
<evidence type="ECO:0000256" key="3">
    <source>
        <dbReference type="ARBA" id="ARBA00022452"/>
    </source>
</evidence>
<dbReference type="SUPFAM" id="SSF49464">
    <property type="entry name" value="Carboxypeptidase regulatory domain-like"/>
    <property type="match status" value="1"/>
</dbReference>
<protein>
    <submittedName>
        <fullName evidence="11">SusC/RagA family TonB-linked outer membrane protein</fullName>
    </submittedName>
</protein>
<dbReference type="Gene3D" id="2.170.130.10">
    <property type="entry name" value="TonB-dependent receptor, plug domain"/>
    <property type="match status" value="1"/>
</dbReference>
<comment type="subcellular location">
    <subcellularLocation>
        <location evidence="1 7">Cell outer membrane</location>
        <topology evidence="1 7">Multi-pass membrane protein</topology>
    </subcellularLocation>
</comment>
<dbReference type="OrthoDB" id="609136at2"/>
<feature type="chain" id="PRO_5017571129" evidence="9">
    <location>
        <begin position="20"/>
        <end position="1028"/>
    </location>
</feature>
<evidence type="ECO:0000256" key="8">
    <source>
        <dbReference type="SAM" id="MobiDB-lite"/>
    </source>
</evidence>
<evidence type="ECO:0000259" key="10">
    <source>
        <dbReference type="Pfam" id="PF07715"/>
    </source>
</evidence>
<dbReference type="Proteomes" id="UP000263900">
    <property type="component" value="Chromosome"/>
</dbReference>
<feature type="signal peptide" evidence="9">
    <location>
        <begin position="1"/>
        <end position="19"/>
    </location>
</feature>
<sequence>MKRILTLVFCLSVLLHVQAQQKTVSGVVRDTKGESVPFATVLEASTKRAVQTDQNGRFSIRVSDGAQLTISSTGYASQTISASESMSVALVSNSNNLNEVVVTALGIRRQPKELGYSVTKVSGDDGTRAKPINIQNGLTGKVSGLNIQTTNNGVFADTRITLRGIRSLTGNNQALLVIDGSPMPLSLINTINPNDVQDVTVLKGNTGAALYGQEGGNGVIIITTRGGSRNKSVISIGTTIQRESLAFLPKLQREFGNGEGENPDGTPRLDPWTNNSYGPRYDGSEVDLGDPLEDGSQKRVRYAAQSKTPVEQFFRPAITFQNDVSLSGGDEKSRYYLSFQDVKVNGLIPKDENRRTTIRLNASREFGKLTTSFRMSYTQGNYNVVNQDRGGANNIYTSLLKTAAHIPISEFEDWRNNPYATADGYYNRFGWNPYMLIDIDRNKGRSDDLVATLEAAYKIMDGLNFTYRLGSNVAYVSNKSVLGAINVSRYTTDLKGIQNARASVADAMGFAYRLNSEAFLTYKKQINRFSVDGLVGYSLIQRKTKELRSRGNNLIIPTLYNVSNRSGEATITQTNTEIRTTALFGKLSFGWDNWAFLELTGRNEWDSRLNLNKNSFFYPGGSLSLLLHEVIPQIKTTPISYLKLRGAWALSGTVNLSPYSLESTFSSGTGFPYGGLAGYSANNTINNPDIKPEFVNGKEVGIELGFNNNKIMLEATAFHQDNTDQIIEVATSSSTGYQSALVNAASFINKGLEFDLRLTPLIEAGKDFRMDLKANYTYSDNEVTSIYEGLTELGTTNLNYAIVGMPAFVLKLNDFSRTPNGKVIVDRVTGLPSTDPVNKAYGRTLPKHLIGINPSFKYKDFSLSIVADYRGGHYVYNSIGTRLVFEGSGALTTKYDRKPFIFPNSAYDDGTGKFVDNTDVLTSGGSATFWTADVFQNTQTPYYTSAASWKLREVSLSYELPTSILQHTRFVKSAVITVSGRNLLMWVPSSNIYTDPEFSNTTGNAQGVNNSFNTPPTRIFGASINLTF</sequence>
<name>A0A3B7MPP5_9BACT</name>
<dbReference type="InterPro" id="IPR008969">
    <property type="entry name" value="CarboxyPept-like_regulatory"/>
</dbReference>
<keyword evidence="9" id="KW-0732">Signal</keyword>
<accession>A0A3B7MPP5</accession>
<evidence type="ECO:0000256" key="1">
    <source>
        <dbReference type="ARBA" id="ARBA00004571"/>
    </source>
</evidence>
<dbReference type="RefSeq" id="WP_119049373.1">
    <property type="nucleotide sequence ID" value="NZ_CP032157.1"/>
</dbReference>
<dbReference type="InterPro" id="IPR037066">
    <property type="entry name" value="Plug_dom_sf"/>
</dbReference>
<dbReference type="GO" id="GO:0009279">
    <property type="term" value="C:cell outer membrane"/>
    <property type="evidence" value="ECO:0007669"/>
    <property type="project" value="UniProtKB-SubCell"/>
</dbReference>
<dbReference type="Gene3D" id="2.40.170.20">
    <property type="entry name" value="TonB-dependent receptor, beta-barrel domain"/>
    <property type="match status" value="1"/>
</dbReference>
<dbReference type="InterPro" id="IPR036942">
    <property type="entry name" value="Beta-barrel_TonB_sf"/>
</dbReference>
<reference evidence="11 12" key="1">
    <citation type="submission" date="2018-09" db="EMBL/GenBank/DDBJ databases">
        <title>Genome sequencing of strain 6GH32-13.</title>
        <authorList>
            <person name="Weon H.-Y."/>
            <person name="Heo J."/>
            <person name="Kwon S.-W."/>
        </authorList>
    </citation>
    <scope>NUCLEOTIDE SEQUENCE [LARGE SCALE GENOMIC DNA]</scope>
    <source>
        <strain evidence="11 12">5GH32-13</strain>
    </source>
</reference>
<feature type="region of interest" description="Disordered" evidence="8">
    <location>
        <begin position="255"/>
        <end position="290"/>
    </location>
</feature>
<dbReference type="PROSITE" id="PS52016">
    <property type="entry name" value="TONB_DEPENDENT_REC_3"/>
    <property type="match status" value="1"/>
</dbReference>
<dbReference type="Gene3D" id="2.60.40.1120">
    <property type="entry name" value="Carboxypeptidase-like, regulatory domain"/>
    <property type="match status" value="1"/>
</dbReference>
<dbReference type="AlphaFoldDB" id="A0A3B7MPP5"/>
<evidence type="ECO:0000313" key="12">
    <source>
        <dbReference type="Proteomes" id="UP000263900"/>
    </source>
</evidence>
<gene>
    <name evidence="11" type="ORF">D3H65_05880</name>
</gene>
<keyword evidence="3 7" id="KW-1134">Transmembrane beta strand</keyword>
<dbReference type="SUPFAM" id="SSF56935">
    <property type="entry name" value="Porins"/>
    <property type="match status" value="1"/>
</dbReference>
<dbReference type="InterPro" id="IPR012910">
    <property type="entry name" value="Plug_dom"/>
</dbReference>
<dbReference type="EMBL" id="CP032157">
    <property type="protein sequence ID" value="AXY73535.1"/>
    <property type="molecule type" value="Genomic_DNA"/>
</dbReference>
<feature type="domain" description="TonB-dependent receptor plug" evidence="10">
    <location>
        <begin position="112"/>
        <end position="219"/>
    </location>
</feature>
<keyword evidence="5 7" id="KW-0472">Membrane</keyword>
<dbReference type="NCBIfam" id="TIGR04056">
    <property type="entry name" value="OMP_RagA_SusC"/>
    <property type="match status" value="1"/>
</dbReference>
<evidence type="ECO:0000313" key="11">
    <source>
        <dbReference type="EMBL" id="AXY73535.1"/>
    </source>
</evidence>
<keyword evidence="4 7" id="KW-0812">Transmembrane</keyword>
<evidence type="ECO:0000256" key="6">
    <source>
        <dbReference type="ARBA" id="ARBA00023237"/>
    </source>
</evidence>
<dbReference type="Pfam" id="PF13715">
    <property type="entry name" value="CarbopepD_reg_2"/>
    <property type="match status" value="1"/>
</dbReference>
<evidence type="ECO:0000256" key="5">
    <source>
        <dbReference type="ARBA" id="ARBA00023136"/>
    </source>
</evidence>
<keyword evidence="2 7" id="KW-0813">Transport</keyword>
<evidence type="ECO:0000256" key="4">
    <source>
        <dbReference type="ARBA" id="ARBA00022692"/>
    </source>
</evidence>
<dbReference type="KEGG" id="pseg:D3H65_05880"/>
<dbReference type="Pfam" id="PF07715">
    <property type="entry name" value="Plug"/>
    <property type="match status" value="1"/>
</dbReference>